<dbReference type="InterPro" id="IPR013078">
    <property type="entry name" value="His_Pase_superF_clade-1"/>
</dbReference>
<dbReference type="Pfam" id="PF00300">
    <property type="entry name" value="His_Phos_1"/>
    <property type="match status" value="1"/>
</dbReference>
<proteinExistence type="predicted"/>
<reference evidence="2 3" key="1">
    <citation type="submission" date="2023-11" db="EMBL/GenBank/DDBJ databases">
        <title>Arctic aerobic anoxygenic photoheterotroph Sediminicoccus rosea KRV36 adapts its photosynthesis to long days of polar summer.</title>
        <authorList>
            <person name="Tomasch J."/>
            <person name="Kopejtka K."/>
            <person name="Bily T."/>
            <person name="Gardiner A.T."/>
            <person name="Gardian Z."/>
            <person name="Shivaramu S."/>
            <person name="Koblizek M."/>
            <person name="Engelhardt F."/>
            <person name="Kaftan D."/>
        </authorList>
    </citation>
    <scope>NUCLEOTIDE SEQUENCE [LARGE SCALE GENOMIC DNA]</scope>
    <source>
        <strain evidence="2 3">R-30</strain>
    </source>
</reference>
<dbReference type="EMBL" id="CP137852">
    <property type="protein sequence ID" value="WPB87242.1"/>
    <property type="molecule type" value="Genomic_DNA"/>
</dbReference>
<dbReference type="SUPFAM" id="SSF53254">
    <property type="entry name" value="Phosphoglycerate mutase-like"/>
    <property type="match status" value="1"/>
</dbReference>
<feature type="compositionally biased region" description="Basic and acidic residues" evidence="1">
    <location>
        <begin position="57"/>
        <end position="68"/>
    </location>
</feature>
<protein>
    <submittedName>
        <fullName evidence="2">Histidine phosphatase family protein</fullName>
    </submittedName>
</protein>
<dbReference type="InterPro" id="IPR029033">
    <property type="entry name" value="His_PPase_superfam"/>
</dbReference>
<evidence type="ECO:0000313" key="2">
    <source>
        <dbReference type="EMBL" id="WPB87242.1"/>
    </source>
</evidence>
<name>A0ABZ0PNK1_9PROT</name>
<dbReference type="CDD" id="cd07067">
    <property type="entry name" value="HP_PGM_like"/>
    <property type="match status" value="1"/>
</dbReference>
<evidence type="ECO:0000256" key="1">
    <source>
        <dbReference type="SAM" id="MobiDB-lite"/>
    </source>
</evidence>
<sequence length="208" mass="22608">MHRRALFAAAPISAALAIPSRARVQGFAFIPDDALLPLLRAGGLNLYVRHAITDRSQVDTGRRGDRAGQRNLSEAGRQQATRLGQAFRVLEIPVQEVLTSEVFRAQDTAELAFGRARVRVERDLIADDYTPGSASDDARAVSRRLAQPVAGGNRVMVGHIVPLGMILGRGLAQQEFPEGAAGVFRPRGGDWEFLGFFRAEQLIALARV</sequence>
<organism evidence="2 3">
    <name type="scientific">Sediminicoccus rosea</name>
    <dbReference type="NCBI Taxonomy" id="1225128"/>
    <lineage>
        <taxon>Bacteria</taxon>
        <taxon>Pseudomonadati</taxon>
        <taxon>Pseudomonadota</taxon>
        <taxon>Alphaproteobacteria</taxon>
        <taxon>Acetobacterales</taxon>
        <taxon>Roseomonadaceae</taxon>
        <taxon>Sediminicoccus</taxon>
    </lineage>
</organism>
<dbReference type="Proteomes" id="UP001305521">
    <property type="component" value="Chromosome"/>
</dbReference>
<keyword evidence="3" id="KW-1185">Reference proteome</keyword>
<gene>
    <name evidence="2" type="ORF">R9Z33_10245</name>
</gene>
<evidence type="ECO:0000313" key="3">
    <source>
        <dbReference type="Proteomes" id="UP001305521"/>
    </source>
</evidence>
<dbReference type="Gene3D" id="3.40.50.1240">
    <property type="entry name" value="Phosphoglycerate mutase-like"/>
    <property type="match status" value="1"/>
</dbReference>
<feature type="region of interest" description="Disordered" evidence="1">
    <location>
        <begin position="57"/>
        <end position="77"/>
    </location>
</feature>
<accession>A0ABZ0PNK1</accession>
<dbReference type="RefSeq" id="WP_318651196.1">
    <property type="nucleotide sequence ID" value="NZ_CP137852.1"/>
</dbReference>